<comment type="similarity">
    <text evidence="6">Belongs to the nlpA lipoprotein family.</text>
</comment>
<dbReference type="InterPro" id="IPR004872">
    <property type="entry name" value="Lipoprotein_NlpA"/>
</dbReference>
<keyword evidence="4" id="KW-0564">Palmitate</keyword>
<dbReference type="PIRSF" id="PIRSF002854">
    <property type="entry name" value="MetQ"/>
    <property type="match status" value="1"/>
</dbReference>
<dbReference type="PROSITE" id="PS51257">
    <property type="entry name" value="PROKAR_LIPOPROTEIN"/>
    <property type="match status" value="1"/>
</dbReference>
<dbReference type="PATRIC" id="fig|1423804.4.peg.2595"/>
<evidence type="ECO:0000313" key="9">
    <source>
        <dbReference type="EMBL" id="KRN18098.1"/>
    </source>
</evidence>
<comment type="subcellular location">
    <subcellularLocation>
        <location evidence="1">Membrane</location>
        <topology evidence="1">Lipid-anchor</topology>
    </subcellularLocation>
</comment>
<evidence type="ECO:0000256" key="8">
    <source>
        <dbReference type="SAM" id="SignalP"/>
    </source>
</evidence>
<dbReference type="RefSeq" id="WP_054736137.1">
    <property type="nucleotide sequence ID" value="NZ_AYZM01000165.1"/>
</dbReference>
<keyword evidence="10" id="KW-1185">Reference proteome</keyword>
<dbReference type="PANTHER" id="PTHR30429">
    <property type="entry name" value="D-METHIONINE-BINDING LIPOPROTEIN METQ"/>
    <property type="match status" value="1"/>
</dbReference>
<dbReference type="AlphaFoldDB" id="A0A0R2ENX6"/>
<dbReference type="SUPFAM" id="SSF53850">
    <property type="entry name" value="Periplasmic binding protein-like II"/>
    <property type="match status" value="1"/>
</dbReference>
<evidence type="ECO:0000256" key="2">
    <source>
        <dbReference type="ARBA" id="ARBA00022729"/>
    </source>
</evidence>
<feature type="lipid moiety-binding region" description="S-diacylglycerol cysteine" evidence="7">
    <location>
        <position position="23"/>
    </location>
</feature>
<dbReference type="Gene3D" id="3.40.190.10">
    <property type="entry name" value="Periplasmic binding protein-like II"/>
    <property type="match status" value="2"/>
</dbReference>
<protein>
    <recommendedName>
        <fullName evidence="6">Lipoprotein</fullName>
    </recommendedName>
</protein>
<dbReference type="Proteomes" id="UP000051442">
    <property type="component" value="Unassembled WGS sequence"/>
</dbReference>
<keyword evidence="5 6" id="KW-0449">Lipoprotein</keyword>
<evidence type="ECO:0000256" key="4">
    <source>
        <dbReference type="ARBA" id="ARBA00023139"/>
    </source>
</evidence>
<evidence type="ECO:0000256" key="5">
    <source>
        <dbReference type="ARBA" id="ARBA00023288"/>
    </source>
</evidence>
<dbReference type="Pfam" id="PF03180">
    <property type="entry name" value="Lipoprotein_9"/>
    <property type="match status" value="1"/>
</dbReference>
<evidence type="ECO:0000256" key="3">
    <source>
        <dbReference type="ARBA" id="ARBA00023136"/>
    </source>
</evidence>
<comment type="caution">
    <text evidence="9">The sequence shown here is derived from an EMBL/GenBank/DDBJ whole genome shotgun (WGS) entry which is preliminary data.</text>
</comment>
<evidence type="ECO:0000313" key="10">
    <source>
        <dbReference type="Proteomes" id="UP000051442"/>
    </source>
</evidence>
<dbReference type="OrthoDB" id="9812878at2"/>
<gene>
    <name evidence="9" type="ORF">FD14_GL002399</name>
</gene>
<feature type="chain" id="PRO_5038369359" description="Lipoprotein" evidence="8">
    <location>
        <begin position="22"/>
        <end position="278"/>
    </location>
</feature>
<dbReference type="EMBL" id="AYZM01000165">
    <property type="protein sequence ID" value="KRN18098.1"/>
    <property type="molecule type" value="Genomic_DNA"/>
</dbReference>
<name>A0A0R2ENX6_9LACO</name>
<dbReference type="PANTHER" id="PTHR30429:SF0">
    <property type="entry name" value="METHIONINE-BINDING LIPOPROTEIN METQ"/>
    <property type="match status" value="1"/>
</dbReference>
<reference evidence="9 10" key="1">
    <citation type="journal article" date="2015" name="Genome Announc.">
        <title>Expanding the biotechnology potential of lactobacilli through comparative genomics of 213 strains and associated genera.</title>
        <authorList>
            <person name="Sun Z."/>
            <person name="Harris H.M."/>
            <person name="McCann A."/>
            <person name="Guo C."/>
            <person name="Argimon S."/>
            <person name="Zhang W."/>
            <person name="Yang X."/>
            <person name="Jeffery I.B."/>
            <person name="Cooney J.C."/>
            <person name="Kagawa T.F."/>
            <person name="Liu W."/>
            <person name="Song Y."/>
            <person name="Salvetti E."/>
            <person name="Wrobel A."/>
            <person name="Rasinkangas P."/>
            <person name="Parkhill J."/>
            <person name="Rea M.C."/>
            <person name="O'Sullivan O."/>
            <person name="Ritari J."/>
            <person name="Douillard F.P."/>
            <person name="Paul Ross R."/>
            <person name="Yang R."/>
            <person name="Briner A.E."/>
            <person name="Felis G.E."/>
            <person name="de Vos W.M."/>
            <person name="Barrangou R."/>
            <person name="Klaenhammer T.R."/>
            <person name="Caufield P.W."/>
            <person name="Cui Y."/>
            <person name="Zhang H."/>
            <person name="O'Toole P.W."/>
        </authorList>
    </citation>
    <scope>NUCLEOTIDE SEQUENCE [LARGE SCALE GENOMIC DNA]</scope>
    <source>
        <strain evidence="9 10">DSM 23365</strain>
    </source>
</reference>
<sequence length="278" mass="30225">MKFSKKLLGILGVAATAVVLGACGNSKSSGSKTTTITVGASAVPHAEILKHVQPQLKKEGVNLKVKVFQDYVMPNKALAAKELDANYFQHIPFLAEWNKENKGSLVSAGGVHLEPISAYSKKVKNLKDVKDGATILVSSNVSDYGRVLTILKDAGLIKIKKGIDITTATFADVTSNPKHLKFKHSYEPKLMPSIYKNGEGDVVFINANYAVQSGLDPRKDAIVTEKSTSPYVNIVAVRKGDQKKPAIKKLMKALQSKSTQKWIYNHYKGAVLPAKSYK</sequence>
<keyword evidence="3" id="KW-0472">Membrane</keyword>
<keyword evidence="2 8" id="KW-0732">Signal</keyword>
<dbReference type="STRING" id="1423804.FD14_GL002399"/>
<proteinExistence type="inferred from homology"/>
<evidence type="ECO:0000256" key="1">
    <source>
        <dbReference type="ARBA" id="ARBA00004635"/>
    </source>
</evidence>
<evidence type="ECO:0000256" key="7">
    <source>
        <dbReference type="PIRSR" id="PIRSR002854-1"/>
    </source>
</evidence>
<dbReference type="GO" id="GO:0016020">
    <property type="term" value="C:membrane"/>
    <property type="evidence" value="ECO:0007669"/>
    <property type="project" value="UniProtKB-SubCell"/>
</dbReference>
<accession>A0A0R2ENX6</accession>
<feature type="signal peptide" evidence="8">
    <location>
        <begin position="1"/>
        <end position="21"/>
    </location>
</feature>
<organism evidence="9 10">
    <name type="scientific">Secundilactobacillus similis DSM 23365 = JCM 2765</name>
    <dbReference type="NCBI Taxonomy" id="1423804"/>
    <lineage>
        <taxon>Bacteria</taxon>
        <taxon>Bacillati</taxon>
        <taxon>Bacillota</taxon>
        <taxon>Bacilli</taxon>
        <taxon>Lactobacillales</taxon>
        <taxon>Lactobacillaceae</taxon>
        <taxon>Secundilactobacillus</taxon>
    </lineage>
</organism>
<evidence type="ECO:0000256" key="6">
    <source>
        <dbReference type="PIRNR" id="PIRNR002854"/>
    </source>
</evidence>